<dbReference type="EC" id="2.1.1.77" evidence="3"/>
<evidence type="ECO:0000256" key="2">
    <source>
        <dbReference type="ARBA" id="ARBA00005369"/>
    </source>
</evidence>
<evidence type="ECO:0000256" key="1">
    <source>
        <dbReference type="ARBA" id="ARBA00004496"/>
    </source>
</evidence>
<dbReference type="Proteomes" id="UP001596540">
    <property type="component" value="Unassembled WGS sequence"/>
</dbReference>
<comment type="subcellular location">
    <subcellularLocation>
        <location evidence="1">Cytoplasm</location>
    </subcellularLocation>
</comment>
<keyword evidence="6 12" id="KW-0489">Methyltransferase</keyword>
<comment type="caution">
    <text evidence="12">The sequence shown here is derived from an EMBL/GenBank/DDBJ whole genome shotgun (WGS) entry which is preliminary data.</text>
</comment>
<evidence type="ECO:0000256" key="5">
    <source>
        <dbReference type="ARBA" id="ARBA00022490"/>
    </source>
</evidence>
<accession>A0ABW2KPM1</accession>
<keyword evidence="7" id="KW-0808">Transferase</keyword>
<sequence length="393" mass="41693">MTQPGAGIARALTVKGAIQDEVWHRAVLAVDRDAFVPDTVWVPDDDEPGWERPVTRGDPEFDPLLAGDWALVTQVDDGKPSGPDGRGRVPSSSLSQPSLVVAMLQALDVADGMRVLEIGTGTGYNTALLCERLGADRVTSVEVDPAVAGQAAANLRAAGYKPHLVVGDGAVGVPGRAPFDRVIATVAAKRVPMTWITQTRPGGVIVTPWGPGFDSAALLRLTVSGDGSARGRMVGDAPFMWLRDQRFGAEPWHVHVDEDSPDAVAGTVLVNPRVVTDRHPGWRVVLGQLAPGLGYASFDADPENTAAAGEASVYVYDRAGSWALGEYTPAGPPYESRRAGPRDLWSEIAAAREVWERAGRPARERLGLTVTADGGHVLWLDGPENPIEAPPLL</sequence>
<dbReference type="GO" id="GO:0008168">
    <property type="term" value="F:methyltransferase activity"/>
    <property type="evidence" value="ECO:0007669"/>
    <property type="project" value="UniProtKB-KW"/>
</dbReference>
<evidence type="ECO:0000256" key="3">
    <source>
        <dbReference type="ARBA" id="ARBA00011890"/>
    </source>
</evidence>
<dbReference type="SUPFAM" id="SSF53335">
    <property type="entry name" value="S-adenosyl-L-methionine-dependent methyltransferases"/>
    <property type="match status" value="1"/>
</dbReference>
<evidence type="ECO:0000256" key="10">
    <source>
        <dbReference type="ARBA" id="ARBA00031323"/>
    </source>
</evidence>
<dbReference type="InterPro" id="IPR029063">
    <property type="entry name" value="SAM-dependent_MTases_sf"/>
</dbReference>
<dbReference type="Pfam" id="PF01135">
    <property type="entry name" value="PCMT"/>
    <property type="match status" value="1"/>
</dbReference>
<dbReference type="PANTHER" id="PTHR11579">
    <property type="entry name" value="PROTEIN-L-ISOASPARTATE O-METHYLTRANSFERASE"/>
    <property type="match status" value="1"/>
</dbReference>
<keyword evidence="8" id="KW-0949">S-adenosyl-L-methionine</keyword>
<keyword evidence="5" id="KW-0963">Cytoplasm</keyword>
<reference evidence="13" key="1">
    <citation type="journal article" date="2019" name="Int. J. Syst. Evol. Microbiol.">
        <title>The Global Catalogue of Microorganisms (GCM) 10K type strain sequencing project: providing services to taxonomists for standard genome sequencing and annotation.</title>
        <authorList>
            <consortium name="The Broad Institute Genomics Platform"/>
            <consortium name="The Broad Institute Genome Sequencing Center for Infectious Disease"/>
            <person name="Wu L."/>
            <person name="Ma J."/>
        </authorList>
    </citation>
    <scope>NUCLEOTIDE SEQUENCE [LARGE SCALE GENOMIC DNA]</scope>
    <source>
        <strain evidence="13">CGMCC 4.7382</strain>
    </source>
</reference>
<evidence type="ECO:0000256" key="9">
    <source>
        <dbReference type="ARBA" id="ARBA00030757"/>
    </source>
</evidence>
<evidence type="ECO:0000313" key="13">
    <source>
        <dbReference type="Proteomes" id="UP001596540"/>
    </source>
</evidence>
<organism evidence="12 13">
    <name type="scientific">Marinactinospora rubrisoli</name>
    <dbReference type="NCBI Taxonomy" id="2715399"/>
    <lineage>
        <taxon>Bacteria</taxon>
        <taxon>Bacillati</taxon>
        <taxon>Actinomycetota</taxon>
        <taxon>Actinomycetes</taxon>
        <taxon>Streptosporangiales</taxon>
        <taxon>Nocardiopsidaceae</taxon>
        <taxon>Marinactinospora</taxon>
    </lineage>
</organism>
<dbReference type="GO" id="GO:0032259">
    <property type="term" value="P:methylation"/>
    <property type="evidence" value="ECO:0007669"/>
    <property type="project" value="UniProtKB-KW"/>
</dbReference>
<evidence type="ECO:0000256" key="4">
    <source>
        <dbReference type="ARBA" id="ARBA00013346"/>
    </source>
</evidence>
<evidence type="ECO:0000256" key="6">
    <source>
        <dbReference type="ARBA" id="ARBA00022603"/>
    </source>
</evidence>
<name>A0ABW2KPM1_9ACTN</name>
<comment type="similarity">
    <text evidence="2">Belongs to the methyltransferase superfamily. L-isoaspartyl/D-aspartyl protein methyltransferase family.</text>
</comment>
<dbReference type="CDD" id="cd02440">
    <property type="entry name" value="AdoMet_MTases"/>
    <property type="match status" value="1"/>
</dbReference>
<dbReference type="Gene3D" id="3.40.50.150">
    <property type="entry name" value="Vaccinia Virus protein VP39"/>
    <property type="match status" value="1"/>
</dbReference>
<evidence type="ECO:0000256" key="11">
    <source>
        <dbReference type="ARBA" id="ARBA00031350"/>
    </source>
</evidence>
<protein>
    <recommendedName>
        <fullName evidence="4">Protein-L-isoaspartate O-methyltransferase</fullName>
        <ecNumber evidence="3">2.1.1.77</ecNumber>
    </recommendedName>
    <alternativeName>
        <fullName evidence="11">L-isoaspartyl protein carboxyl methyltransferase</fullName>
    </alternativeName>
    <alternativeName>
        <fullName evidence="9">Protein L-isoaspartyl methyltransferase</fullName>
    </alternativeName>
    <alternativeName>
        <fullName evidence="10">Protein-beta-aspartate methyltransferase</fullName>
    </alternativeName>
</protein>
<proteinExistence type="inferred from homology"/>
<gene>
    <name evidence="12" type="ORF">ACFQRF_26660</name>
</gene>
<dbReference type="InterPro" id="IPR000682">
    <property type="entry name" value="PCMT"/>
</dbReference>
<dbReference type="PANTHER" id="PTHR11579:SF0">
    <property type="entry name" value="PROTEIN-L-ISOASPARTATE(D-ASPARTATE) O-METHYLTRANSFERASE"/>
    <property type="match status" value="1"/>
</dbReference>
<dbReference type="EMBL" id="JBHTBH010000019">
    <property type="protein sequence ID" value="MFC7331328.1"/>
    <property type="molecule type" value="Genomic_DNA"/>
</dbReference>
<evidence type="ECO:0000256" key="8">
    <source>
        <dbReference type="ARBA" id="ARBA00022691"/>
    </source>
</evidence>
<keyword evidence="13" id="KW-1185">Reference proteome</keyword>
<dbReference type="RefSeq" id="WP_379874108.1">
    <property type="nucleotide sequence ID" value="NZ_JBHTBH010000019.1"/>
</dbReference>
<evidence type="ECO:0000313" key="12">
    <source>
        <dbReference type="EMBL" id="MFC7331328.1"/>
    </source>
</evidence>
<evidence type="ECO:0000256" key="7">
    <source>
        <dbReference type="ARBA" id="ARBA00022679"/>
    </source>
</evidence>